<evidence type="ECO:0000313" key="2">
    <source>
        <dbReference type="Proteomes" id="UP000233551"/>
    </source>
</evidence>
<organism evidence="1 2">
    <name type="scientific">Punica granatum</name>
    <name type="common">Pomegranate</name>
    <dbReference type="NCBI Taxonomy" id="22663"/>
    <lineage>
        <taxon>Eukaryota</taxon>
        <taxon>Viridiplantae</taxon>
        <taxon>Streptophyta</taxon>
        <taxon>Embryophyta</taxon>
        <taxon>Tracheophyta</taxon>
        <taxon>Spermatophyta</taxon>
        <taxon>Magnoliopsida</taxon>
        <taxon>eudicotyledons</taxon>
        <taxon>Gunneridae</taxon>
        <taxon>Pentapetalae</taxon>
        <taxon>rosids</taxon>
        <taxon>malvids</taxon>
        <taxon>Myrtales</taxon>
        <taxon>Lythraceae</taxon>
        <taxon>Punica</taxon>
    </lineage>
</organism>
<dbReference type="EMBL" id="PGOL01000075">
    <property type="protein sequence ID" value="PKI77780.1"/>
    <property type="molecule type" value="Genomic_DNA"/>
</dbReference>
<keyword evidence="2" id="KW-1185">Reference proteome</keyword>
<dbReference type="AlphaFoldDB" id="A0A2I0LAT4"/>
<reference evidence="1 2" key="1">
    <citation type="submission" date="2017-11" db="EMBL/GenBank/DDBJ databases">
        <title>De-novo sequencing of pomegranate (Punica granatum L.) genome.</title>
        <authorList>
            <person name="Akparov Z."/>
            <person name="Amiraslanov A."/>
            <person name="Hajiyeva S."/>
            <person name="Abbasov M."/>
            <person name="Kaur K."/>
            <person name="Hamwieh A."/>
            <person name="Solovyev V."/>
            <person name="Salamov A."/>
            <person name="Braich B."/>
            <person name="Kosarev P."/>
            <person name="Mahmoud A."/>
            <person name="Hajiyev E."/>
            <person name="Babayeva S."/>
            <person name="Izzatullayeva V."/>
            <person name="Mammadov A."/>
            <person name="Mammadov A."/>
            <person name="Sharifova S."/>
            <person name="Ojaghi J."/>
            <person name="Eynullazada K."/>
            <person name="Bayramov B."/>
            <person name="Abdulazimova A."/>
            <person name="Shahmuradov I."/>
        </authorList>
    </citation>
    <scope>NUCLEOTIDE SEQUENCE [LARGE SCALE GENOMIC DNA]</scope>
    <source>
        <strain evidence="2">cv. AG2017</strain>
        <tissue evidence="1">Leaf</tissue>
    </source>
</reference>
<dbReference type="Proteomes" id="UP000233551">
    <property type="component" value="Unassembled WGS sequence"/>
</dbReference>
<evidence type="ECO:0000313" key="1">
    <source>
        <dbReference type="EMBL" id="PKI77780.1"/>
    </source>
</evidence>
<proteinExistence type="predicted"/>
<protein>
    <submittedName>
        <fullName evidence="1">Uncharacterized protein</fullName>
    </submittedName>
</protein>
<name>A0A2I0LAT4_PUNGR</name>
<accession>A0A2I0LAT4</accession>
<gene>
    <name evidence="1" type="ORF">CRG98_001828</name>
</gene>
<comment type="caution">
    <text evidence="1">The sequence shown here is derived from an EMBL/GenBank/DDBJ whole genome shotgun (WGS) entry which is preliminary data.</text>
</comment>
<sequence>MKYVAPDDDMTTMIERLNHFRDQLQLKKNTKHNYLDYVESARDALMKYAAPIDDITTMIKRLNQIRDQLQLKWNTAHNNLEWALNLINQEIYIYAQTKEDVDIVRKIKKHYNVKVAVSTNKVGLNDGETDDLFAYMLHRNL</sequence>